<dbReference type="GO" id="GO:0003964">
    <property type="term" value="F:RNA-directed DNA polymerase activity"/>
    <property type="evidence" value="ECO:0007669"/>
    <property type="project" value="UniProtKB-KW"/>
</dbReference>
<sequence length="381" mass="44954">MLKEKKMAWFKWSRALVSKEKGGLGVASLFALNRALLFKWIWRFHNEKKTLWSRFICALYGNSGGLNKRLKVSYTSNWVSIVNEISRLKDNNIDLMKFLKKRADNGRDTRFWEDVWRGDMSFKSCFPRVYALETDKKISVANKLNHNVADSTLCRFPRNGVEMDQYRALADILEGVILPDMSDRWIWSLTGSGEFSRASSRKFIDDQSIVGANQQTRWIKVVPGKIKILAWKIRFDFLPTRLNLSRRGVEIQSIICPTCNKEVECTSHVFFSCSLVRDIYRKIAAWWELSHSDFQKFDDWFDWLLAARVSSKQRSMLEGIFYIAWWLIWNYRNKYLFYSKTPSKEIIFDVLVSKSFDSCRYRSKASFSRVEWMKNLNLITL</sequence>
<keyword evidence="2" id="KW-0808">Transferase</keyword>
<organism evidence="2 3">
    <name type="scientific">Tanacetum coccineum</name>
    <dbReference type="NCBI Taxonomy" id="301880"/>
    <lineage>
        <taxon>Eukaryota</taxon>
        <taxon>Viridiplantae</taxon>
        <taxon>Streptophyta</taxon>
        <taxon>Embryophyta</taxon>
        <taxon>Tracheophyta</taxon>
        <taxon>Spermatophyta</taxon>
        <taxon>Magnoliopsida</taxon>
        <taxon>eudicotyledons</taxon>
        <taxon>Gunneridae</taxon>
        <taxon>Pentapetalae</taxon>
        <taxon>asterids</taxon>
        <taxon>campanulids</taxon>
        <taxon>Asterales</taxon>
        <taxon>Asteraceae</taxon>
        <taxon>Asteroideae</taxon>
        <taxon>Anthemideae</taxon>
        <taxon>Anthemidinae</taxon>
        <taxon>Tanacetum</taxon>
    </lineage>
</organism>
<gene>
    <name evidence="2" type="ORF">Tco_0940171</name>
</gene>
<reference evidence="2" key="2">
    <citation type="submission" date="2022-01" db="EMBL/GenBank/DDBJ databases">
        <authorList>
            <person name="Yamashiro T."/>
            <person name="Shiraishi A."/>
            <person name="Satake H."/>
            <person name="Nakayama K."/>
        </authorList>
    </citation>
    <scope>NUCLEOTIDE SEQUENCE</scope>
</reference>
<dbReference type="EMBL" id="BQNB010015460">
    <property type="protein sequence ID" value="GJT40306.1"/>
    <property type="molecule type" value="Genomic_DNA"/>
</dbReference>
<keyword evidence="3" id="KW-1185">Reference proteome</keyword>
<dbReference type="Pfam" id="PF13966">
    <property type="entry name" value="zf-RVT"/>
    <property type="match status" value="1"/>
</dbReference>
<keyword evidence="2" id="KW-0695">RNA-directed DNA polymerase</keyword>
<dbReference type="PANTHER" id="PTHR36617:SF16">
    <property type="entry name" value="OS04G0516500 PROTEIN"/>
    <property type="match status" value="1"/>
</dbReference>
<protein>
    <submittedName>
        <fullName evidence="2">RNA-directed DNA polymerase, eukaryota, reverse transcriptase zinc-binding domain protein</fullName>
    </submittedName>
</protein>
<evidence type="ECO:0000313" key="3">
    <source>
        <dbReference type="Proteomes" id="UP001151760"/>
    </source>
</evidence>
<dbReference type="PANTHER" id="PTHR36617">
    <property type="entry name" value="PROTEIN, PUTATIVE-RELATED"/>
    <property type="match status" value="1"/>
</dbReference>
<comment type="caution">
    <text evidence="2">The sequence shown here is derived from an EMBL/GenBank/DDBJ whole genome shotgun (WGS) entry which is preliminary data.</text>
</comment>
<evidence type="ECO:0000259" key="1">
    <source>
        <dbReference type="Pfam" id="PF13966"/>
    </source>
</evidence>
<evidence type="ECO:0000313" key="2">
    <source>
        <dbReference type="EMBL" id="GJT40306.1"/>
    </source>
</evidence>
<keyword evidence="2" id="KW-0548">Nucleotidyltransferase</keyword>
<proteinExistence type="predicted"/>
<reference evidence="2" key="1">
    <citation type="journal article" date="2022" name="Int. J. Mol. Sci.">
        <title>Draft Genome of Tanacetum Coccineum: Genomic Comparison of Closely Related Tanacetum-Family Plants.</title>
        <authorList>
            <person name="Yamashiro T."/>
            <person name="Shiraishi A."/>
            <person name="Nakayama K."/>
            <person name="Satake H."/>
        </authorList>
    </citation>
    <scope>NUCLEOTIDE SEQUENCE</scope>
</reference>
<dbReference type="Proteomes" id="UP001151760">
    <property type="component" value="Unassembled WGS sequence"/>
</dbReference>
<dbReference type="InterPro" id="IPR026960">
    <property type="entry name" value="RVT-Znf"/>
</dbReference>
<accession>A0ABQ5DPW8</accession>
<feature type="domain" description="Reverse transcriptase zinc-binding" evidence="1">
    <location>
        <begin position="209"/>
        <end position="278"/>
    </location>
</feature>
<name>A0ABQ5DPW8_9ASTR</name>